<keyword evidence="4" id="KW-1185">Reference proteome</keyword>
<dbReference type="RefSeq" id="WP_183168187.1">
    <property type="nucleotide sequence ID" value="NZ_JACHXI010000035.1"/>
</dbReference>
<feature type="transmembrane region" description="Helical" evidence="1">
    <location>
        <begin position="392"/>
        <end position="410"/>
    </location>
</feature>
<evidence type="ECO:0000259" key="2">
    <source>
        <dbReference type="Pfam" id="PF07916"/>
    </source>
</evidence>
<protein>
    <recommendedName>
        <fullName evidence="2">TraG N-terminal Proteobacteria domain-containing protein</fullName>
    </recommendedName>
</protein>
<name>A0A839T8C7_AZOMA</name>
<gene>
    <name evidence="3" type="ORF">FHR87_003784</name>
</gene>
<feature type="transmembrane region" description="Helical" evidence="1">
    <location>
        <begin position="448"/>
        <end position="473"/>
    </location>
</feature>
<comment type="caution">
    <text evidence="3">The sequence shown here is derived from an EMBL/GenBank/DDBJ whole genome shotgun (WGS) entry which is preliminary data.</text>
</comment>
<evidence type="ECO:0000256" key="1">
    <source>
        <dbReference type="SAM" id="Phobius"/>
    </source>
</evidence>
<reference evidence="3 4" key="1">
    <citation type="submission" date="2020-08" db="EMBL/GenBank/DDBJ databases">
        <title>Genomic Encyclopedia of Type Strains, Phase III (KMG-III): the genomes of soil and plant-associated and newly described type strains.</title>
        <authorList>
            <person name="Whitman W."/>
        </authorList>
    </citation>
    <scope>NUCLEOTIDE SEQUENCE [LARGE SCALE GENOMIC DNA]</scope>
    <source>
        <strain evidence="3 4">CECT 4462</strain>
    </source>
</reference>
<dbReference type="EMBL" id="JACHXI010000035">
    <property type="protein sequence ID" value="MBB3105348.1"/>
    <property type="molecule type" value="Genomic_DNA"/>
</dbReference>
<dbReference type="Proteomes" id="UP000549250">
    <property type="component" value="Unassembled WGS sequence"/>
</dbReference>
<evidence type="ECO:0000313" key="4">
    <source>
        <dbReference type="Proteomes" id="UP000549250"/>
    </source>
</evidence>
<keyword evidence="1" id="KW-0812">Transmembrane</keyword>
<sequence length="505" mass="56105">MWTLYTTDYLEYYLTLIGWVISNGIWDTLADTGLFAVPFFVMILQEWLRARAEGADERNKGALSMLRVENRVWVAVTVILFAVMPLISIDVSTIDYDTSRSIQCQAYVPAVVKPEETGWGLSFTEINGQSAKVPVWWFLLHSLAKAVTSSAIAAIPCGTDLRQMRMEVDSTRINDPLLAQEVADFTRDCYGPSRAKMFQSRPSLSPEEQNDVTWIGSARFLADSDFYASFHSSKPRVDWPYDEARDSGYAQVASGGGYPSCFDWWVAPEIGLRARLLATVDPTLLQRFGQWANFLSQDQVNDSVIREVVAPRHQAMTKGVVYADYGGQLDHTWSNATTRAASDVGLGLSSLSHFPSMDKVRQALPMILSFLKMAVVISLPLVLVMGTYNLKTLVTASIIQFAIFFVEFWFQLARWIDSTIINALYGWNAPHSTFNPIMGLNNATGDMVLNWVMAAMFIVLPMFWMTALSWAGFNAGSALDGLTKGSQDAKAGASKGVDMVINKVT</sequence>
<feature type="domain" description="TraG N-terminal Proteobacteria" evidence="2">
    <location>
        <begin position="11"/>
        <end position="489"/>
    </location>
</feature>
<proteinExistence type="predicted"/>
<feature type="transmembrane region" description="Helical" evidence="1">
    <location>
        <begin position="72"/>
        <end position="89"/>
    </location>
</feature>
<evidence type="ECO:0000313" key="3">
    <source>
        <dbReference type="EMBL" id="MBB3105348.1"/>
    </source>
</evidence>
<dbReference type="InterPro" id="IPR012931">
    <property type="entry name" value="TraG_N_Proteobacteria"/>
</dbReference>
<feature type="transmembrane region" description="Helical" evidence="1">
    <location>
        <begin position="363"/>
        <end position="386"/>
    </location>
</feature>
<dbReference type="Pfam" id="PF07916">
    <property type="entry name" value="TraG_N"/>
    <property type="match status" value="1"/>
</dbReference>
<organism evidence="3 4">
    <name type="scientific">Azomonas macrocytogenes</name>
    <name type="common">Azotobacter macrocytogenes</name>
    <dbReference type="NCBI Taxonomy" id="69962"/>
    <lineage>
        <taxon>Bacteria</taxon>
        <taxon>Pseudomonadati</taxon>
        <taxon>Pseudomonadota</taxon>
        <taxon>Gammaproteobacteria</taxon>
        <taxon>Pseudomonadales</taxon>
        <taxon>Pseudomonadaceae</taxon>
        <taxon>Azomonas</taxon>
    </lineage>
</organism>
<feature type="transmembrane region" description="Helical" evidence="1">
    <location>
        <begin position="135"/>
        <end position="157"/>
    </location>
</feature>
<accession>A0A839T8C7</accession>
<keyword evidence="1" id="KW-1133">Transmembrane helix</keyword>
<dbReference type="AlphaFoldDB" id="A0A839T8C7"/>
<keyword evidence="1" id="KW-0472">Membrane</keyword>